<evidence type="ECO:0000256" key="1">
    <source>
        <dbReference type="SAM" id="Phobius"/>
    </source>
</evidence>
<reference evidence="2 3" key="2">
    <citation type="submission" date="2018-11" db="EMBL/GenBank/DDBJ databases">
        <authorList>
            <consortium name="Pathogen Informatics"/>
        </authorList>
    </citation>
    <scope>NUCLEOTIDE SEQUENCE [LARGE SCALE GENOMIC DNA]</scope>
    <source>
        <strain evidence="2 3">Egypt</strain>
    </source>
</reference>
<evidence type="ECO:0000313" key="4">
    <source>
        <dbReference type="WBParaSite" id="ECPE_0000406001-mRNA-1"/>
    </source>
</evidence>
<feature type="transmembrane region" description="Helical" evidence="1">
    <location>
        <begin position="172"/>
        <end position="191"/>
    </location>
</feature>
<keyword evidence="1" id="KW-0472">Membrane</keyword>
<organism evidence="4">
    <name type="scientific">Echinostoma caproni</name>
    <dbReference type="NCBI Taxonomy" id="27848"/>
    <lineage>
        <taxon>Eukaryota</taxon>
        <taxon>Metazoa</taxon>
        <taxon>Spiralia</taxon>
        <taxon>Lophotrochozoa</taxon>
        <taxon>Platyhelminthes</taxon>
        <taxon>Trematoda</taxon>
        <taxon>Digenea</taxon>
        <taxon>Plagiorchiida</taxon>
        <taxon>Echinostomata</taxon>
        <taxon>Echinostomatoidea</taxon>
        <taxon>Echinostomatidae</taxon>
        <taxon>Echinostoma</taxon>
    </lineage>
</organism>
<accession>A0A183AAR8</accession>
<evidence type="ECO:0000313" key="3">
    <source>
        <dbReference type="Proteomes" id="UP000272942"/>
    </source>
</evidence>
<dbReference type="WBParaSite" id="ECPE_0000406001-mRNA-1">
    <property type="protein sequence ID" value="ECPE_0000406001-mRNA-1"/>
    <property type="gene ID" value="ECPE_0000406001"/>
</dbReference>
<feature type="transmembrane region" description="Helical" evidence="1">
    <location>
        <begin position="83"/>
        <end position="103"/>
    </location>
</feature>
<name>A0A183AAR8_9TREM</name>
<keyword evidence="3" id="KW-1185">Reference proteome</keyword>
<feature type="transmembrane region" description="Helical" evidence="1">
    <location>
        <begin position="284"/>
        <end position="302"/>
    </location>
</feature>
<dbReference type="Proteomes" id="UP000272942">
    <property type="component" value="Unassembled WGS sequence"/>
</dbReference>
<dbReference type="OrthoDB" id="6280720at2759"/>
<gene>
    <name evidence="2" type="ORF">ECPE_LOCUS4053</name>
</gene>
<feature type="transmembrane region" description="Helical" evidence="1">
    <location>
        <begin position="6"/>
        <end position="24"/>
    </location>
</feature>
<proteinExistence type="predicted"/>
<keyword evidence="1" id="KW-1133">Transmembrane helix</keyword>
<evidence type="ECO:0000313" key="2">
    <source>
        <dbReference type="EMBL" id="VDP71474.1"/>
    </source>
</evidence>
<sequence length="464" mass="53988">MMLPTVTFGVFADSLLTYLLTFRVRRPGHTHIHAAWISLFDVLFLIQCGHFHSLIAYGVPWWGMVIELPYTYNHLTCKIYNGFRGFILSGKNMLVFLMVAHILREGDRADMRATPPLVIHSQIIALLTVSIMISCFSGLVFGVHQQWGRFMCAPDPQYAKIVHQFYDEHMNLFVDGLYVHLCIFCLLWLVWRRKLTTEQILAYLHRIRSQRNPIGLAVCCVERRLLDWVRTYRVLLYQVSIFCLARTGRCLIRLADWTNFRILYDQAEDTPLAKATELSLTNGLLFIEIVLTSFPFVIWYVHVPQIQVHCKCMWMSFTCRWTVKQRQHYLKQFDPATYLEEALGILRNRQILEQHCKSVLSYLRNMDRQLRVKYDTLSSMTRDSRPTSVMDTSTTWSFSSIAVQHTKSKHHFGLSQNPQLGILTQCFHAFIRGHLLYGPDYHPSLNGLQVEGFVPTVINRDGTS</sequence>
<keyword evidence="1" id="KW-0812">Transmembrane</keyword>
<dbReference type="EMBL" id="UZAN01040948">
    <property type="protein sequence ID" value="VDP71474.1"/>
    <property type="molecule type" value="Genomic_DNA"/>
</dbReference>
<reference evidence="4" key="1">
    <citation type="submission" date="2016-06" db="UniProtKB">
        <authorList>
            <consortium name="WormBaseParasite"/>
        </authorList>
    </citation>
    <scope>IDENTIFICATION</scope>
</reference>
<protein>
    <submittedName>
        <fullName evidence="4">G_PROTEIN_RECEP_F1_2 domain-containing protein</fullName>
    </submittedName>
</protein>
<dbReference type="AlphaFoldDB" id="A0A183AAR8"/>
<feature type="transmembrane region" description="Helical" evidence="1">
    <location>
        <begin position="123"/>
        <end position="141"/>
    </location>
</feature>
<feature type="transmembrane region" description="Helical" evidence="1">
    <location>
        <begin position="36"/>
        <end position="63"/>
    </location>
</feature>